<accession>A0ABU6ZQ92</accession>
<sequence length="126" mass="14557">MKLSFVLSLWWIWRDRNNSVFNIHDQWSSHKVKALRCASITELQTLNNMHPSSLPSSIFSDWIPPSHGRVKINCDASINGYYQRAGFGCVIRDESGLLLAWEYGFRDVICETDCLDAFLVSWMLDL</sequence>
<reference evidence="1 2" key="1">
    <citation type="journal article" date="2023" name="Plants (Basel)">
        <title>Bridging the Gap: Combining Genomics and Transcriptomics Approaches to Understand Stylosanthes scabra, an Orphan Legume from the Brazilian Caatinga.</title>
        <authorList>
            <person name="Ferreira-Neto J.R.C."/>
            <person name="da Silva M.D."/>
            <person name="Binneck E."/>
            <person name="de Melo N.F."/>
            <person name="da Silva R.H."/>
            <person name="de Melo A.L.T.M."/>
            <person name="Pandolfi V."/>
            <person name="Bustamante F.O."/>
            <person name="Brasileiro-Vidal A.C."/>
            <person name="Benko-Iseppon A.M."/>
        </authorList>
    </citation>
    <scope>NUCLEOTIDE SEQUENCE [LARGE SCALE GENOMIC DNA]</scope>
    <source>
        <tissue evidence="1">Leaves</tissue>
    </source>
</reference>
<organism evidence="1 2">
    <name type="scientific">Stylosanthes scabra</name>
    <dbReference type="NCBI Taxonomy" id="79078"/>
    <lineage>
        <taxon>Eukaryota</taxon>
        <taxon>Viridiplantae</taxon>
        <taxon>Streptophyta</taxon>
        <taxon>Embryophyta</taxon>
        <taxon>Tracheophyta</taxon>
        <taxon>Spermatophyta</taxon>
        <taxon>Magnoliopsida</taxon>
        <taxon>eudicotyledons</taxon>
        <taxon>Gunneridae</taxon>
        <taxon>Pentapetalae</taxon>
        <taxon>rosids</taxon>
        <taxon>fabids</taxon>
        <taxon>Fabales</taxon>
        <taxon>Fabaceae</taxon>
        <taxon>Papilionoideae</taxon>
        <taxon>50 kb inversion clade</taxon>
        <taxon>dalbergioids sensu lato</taxon>
        <taxon>Dalbergieae</taxon>
        <taxon>Pterocarpus clade</taxon>
        <taxon>Stylosanthes</taxon>
    </lineage>
</organism>
<gene>
    <name evidence="1" type="ORF">PIB30_081298</name>
</gene>
<dbReference type="Proteomes" id="UP001341840">
    <property type="component" value="Unassembled WGS sequence"/>
</dbReference>
<name>A0ABU6ZQ92_9FABA</name>
<dbReference type="PANTHER" id="PTHR47074:SF73">
    <property type="entry name" value="OS04G0448401 PROTEIN"/>
    <property type="match status" value="1"/>
</dbReference>
<comment type="caution">
    <text evidence="1">The sequence shown here is derived from an EMBL/GenBank/DDBJ whole genome shotgun (WGS) entry which is preliminary data.</text>
</comment>
<keyword evidence="2" id="KW-1185">Reference proteome</keyword>
<dbReference type="EMBL" id="JASCZI010273071">
    <property type="protein sequence ID" value="MED6224168.1"/>
    <property type="molecule type" value="Genomic_DNA"/>
</dbReference>
<evidence type="ECO:0000313" key="1">
    <source>
        <dbReference type="EMBL" id="MED6224168.1"/>
    </source>
</evidence>
<evidence type="ECO:0000313" key="2">
    <source>
        <dbReference type="Proteomes" id="UP001341840"/>
    </source>
</evidence>
<dbReference type="PANTHER" id="PTHR47074">
    <property type="entry name" value="BNAC02G40300D PROTEIN"/>
    <property type="match status" value="1"/>
</dbReference>
<proteinExistence type="predicted"/>
<evidence type="ECO:0008006" key="3">
    <source>
        <dbReference type="Google" id="ProtNLM"/>
    </source>
</evidence>
<protein>
    <recommendedName>
        <fullName evidence="3">RNase H type-1 domain-containing protein</fullName>
    </recommendedName>
</protein>
<dbReference type="InterPro" id="IPR052929">
    <property type="entry name" value="RNase_H-like_EbsB-rel"/>
</dbReference>